<dbReference type="Pfam" id="PF03795">
    <property type="entry name" value="YCII"/>
    <property type="match status" value="1"/>
</dbReference>
<name>A0A7S0V6G9_9CHLO</name>
<evidence type="ECO:0000259" key="1">
    <source>
        <dbReference type="Pfam" id="PF03795"/>
    </source>
</evidence>
<dbReference type="PANTHER" id="PTHR33606:SF3">
    <property type="entry name" value="PROTEIN YCII"/>
    <property type="match status" value="1"/>
</dbReference>
<feature type="domain" description="YCII-related" evidence="1">
    <location>
        <begin position="40"/>
        <end position="118"/>
    </location>
</feature>
<dbReference type="EMBL" id="HBFM01023685">
    <property type="protein sequence ID" value="CAD8781229.1"/>
    <property type="molecule type" value="Transcribed_RNA"/>
</dbReference>
<dbReference type="AlphaFoldDB" id="A0A7S0V6G9"/>
<accession>A0A7S0V6G9</accession>
<reference evidence="2" key="1">
    <citation type="submission" date="2021-01" db="EMBL/GenBank/DDBJ databases">
        <authorList>
            <person name="Corre E."/>
            <person name="Pelletier E."/>
            <person name="Niang G."/>
            <person name="Scheremetjew M."/>
            <person name="Finn R."/>
            <person name="Kale V."/>
            <person name="Holt S."/>
            <person name="Cochrane G."/>
            <person name="Meng A."/>
            <person name="Brown T."/>
            <person name="Cohen L."/>
        </authorList>
    </citation>
    <scope>NUCLEOTIDE SEQUENCE</scope>
    <source>
        <strain evidence="2">SAG 63-3</strain>
    </source>
</reference>
<dbReference type="Gene3D" id="3.30.70.1060">
    <property type="entry name" value="Dimeric alpha+beta barrel"/>
    <property type="match status" value="1"/>
</dbReference>
<dbReference type="InterPro" id="IPR051807">
    <property type="entry name" value="Sec-metab_biosynth-assoc"/>
</dbReference>
<gene>
    <name evidence="2" type="ORF">PPAR00522_LOCUS15339</name>
</gene>
<protein>
    <recommendedName>
        <fullName evidence="1">YCII-related domain-containing protein</fullName>
    </recommendedName>
</protein>
<dbReference type="SUPFAM" id="SSF54909">
    <property type="entry name" value="Dimeric alpha+beta barrel"/>
    <property type="match status" value="1"/>
</dbReference>
<dbReference type="PANTHER" id="PTHR33606">
    <property type="entry name" value="PROTEIN YCII"/>
    <property type="match status" value="1"/>
</dbReference>
<dbReference type="InterPro" id="IPR005545">
    <property type="entry name" value="YCII"/>
</dbReference>
<evidence type="ECO:0000313" key="2">
    <source>
        <dbReference type="EMBL" id="CAD8781229.1"/>
    </source>
</evidence>
<dbReference type="InterPro" id="IPR011008">
    <property type="entry name" value="Dimeric_a/b-barrel"/>
</dbReference>
<organism evidence="2">
    <name type="scientific">Polytomella parva</name>
    <dbReference type="NCBI Taxonomy" id="51329"/>
    <lineage>
        <taxon>Eukaryota</taxon>
        <taxon>Viridiplantae</taxon>
        <taxon>Chlorophyta</taxon>
        <taxon>core chlorophytes</taxon>
        <taxon>Chlorophyceae</taxon>
        <taxon>CS clade</taxon>
        <taxon>Chlamydomonadales</taxon>
        <taxon>Chlamydomonadaceae</taxon>
        <taxon>Polytomella</taxon>
    </lineage>
</organism>
<sequence>MLSSSIQHTVTLPKKRMLAQASLRKTTVSSAANTYHILNYKYVPDILEKRGPYRNEHLENAKIKAEAGKVVMVGATGAPVDGAVFIFRNSTPEEIEKYAKADPYVVNGLVPSYTIKPYTVVVGNTI</sequence>
<proteinExistence type="predicted"/>